<evidence type="ECO:0000313" key="2">
    <source>
        <dbReference type="EMBL" id="KAF4447243.1"/>
    </source>
</evidence>
<feature type="region of interest" description="Disordered" evidence="1">
    <location>
        <begin position="1"/>
        <end position="56"/>
    </location>
</feature>
<dbReference type="EMBL" id="JAADJG010000410">
    <property type="protein sequence ID" value="KAF4447243.1"/>
    <property type="molecule type" value="Genomic_DNA"/>
</dbReference>
<dbReference type="Proteomes" id="UP000605986">
    <property type="component" value="Unassembled WGS sequence"/>
</dbReference>
<evidence type="ECO:0000313" key="3">
    <source>
        <dbReference type="Proteomes" id="UP000605986"/>
    </source>
</evidence>
<keyword evidence="3" id="KW-1185">Reference proteome</keyword>
<gene>
    <name evidence="2" type="ORF">F53441_9201</name>
</gene>
<protein>
    <submittedName>
        <fullName evidence="2">Uncharacterized protein</fullName>
    </submittedName>
</protein>
<name>A0A8H4NVR5_9HYPO</name>
<sequence>MANNQPIDAESLGGSSVSGMSNETQKSESESEFSQTSNQQESEEGEEDTVGYGVDSDGFTIREPAYTTQELVDIILEYYKFLTTIHYNPADLKIPPPGGWTNLTPEVLSGYDKSEYVLGLIRQIPCFDRSKGPAGFLYKSGLLDFSVYTSKDFEEDVDMEGIVDFASVEGQANPRHFFRLAEGRESGGHEVWLNAKDGEITDFEIRGDGADPVDIRTYFQGLKEKYQKLDLFPGEGSVTHDFSDIPESEDAITEEQFLAQGPEVDTFDNVQFGRNLYRKFGWPENFQREACWKEVSRLQAFMGDMEDTDIWEGSPL</sequence>
<reference evidence="2" key="1">
    <citation type="submission" date="2020-01" db="EMBL/GenBank/DDBJ databases">
        <title>Identification and distribution of gene clusters putatively required for synthesis of sphingolipid metabolism inhibitors in phylogenetically diverse species of the filamentous fungus Fusarium.</title>
        <authorList>
            <person name="Kim H.-S."/>
            <person name="Busman M."/>
            <person name="Brown D.W."/>
            <person name="Divon H."/>
            <person name="Uhlig S."/>
            <person name="Proctor R.H."/>
        </authorList>
    </citation>
    <scope>NUCLEOTIDE SEQUENCE</scope>
    <source>
        <strain evidence="2">NRRL 53441</strain>
    </source>
</reference>
<feature type="compositionally biased region" description="Polar residues" evidence="1">
    <location>
        <begin position="13"/>
        <end position="24"/>
    </location>
</feature>
<organism evidence="2 3">
    <name type="scientific">Fusarium austroafricanum</name>
    <dbReference type="NCBI Taxonomy" id="2364996"/>
    <lineage>
        <taxon>Eukaryota</taxon>
        <taxon>Fungi</taxon>
        <taxon>Dikarya</taxon>
        <taxon>Ascomycota</taxon>
        <taxon>Pezizomycotina</taxon>
        <taxon>Sordariomycetes</taxon>
        <taxon>Hypocreomycetidae</taxon>
        <taxon>Hypocreales</taxon>
        <taxon>Nectriaceae</taxon>
        <taxon>Fusarium</taxon>
        <taxon>Fusarium concolor species complex</taxon>
    </lineage>
</organism>
<evidence type="ECO:0000256" key="1">
    <source>
        <dbReference type="SAM" id="MobiDB-lite"/>
    </source>
</evidence>
<dbReference type="OrthoDB" id="5343383at2759"/>
<proteinExistence type="predicted"/>
<dbReference type="AlphaFoldDB" id="A0A8H4NVR5"/>
<accession>A0A8H4NVR5</accession>
<comment type="caution">
    <text evidence="2">The sequence shown here is derived from an EMBL/GenBank/DDBJ whole genome shotgun (WGS) entry which is preliminary data.</text>
</comment>